<dbReference type="HOGENOM" id="CLU_041860_0_0_1"/>
<dbReference type="PANTHER" id="PTHR23308">
    <property type="entry name" value="NUCLEAR INHIBITOR OF PROTEIN PHOSPHATASE-1"/>
    <property type="match status" value="1"/>
</dbReference>
<feature type="compositionally biased region" description="Basic and acidic residues" evidence="2">
    <location>
        <begin position="361"/>
        <end position="379"/>
    </location>
</feature>
<dbReference type="GO" id="GO:0003729">
    <property type="term" value="F:mRNA binding"/>
    <property type="evidence" value="ECO:0000318"/>
    <property type="project" value="GO_Central"/>
</dbReference>
<dbReference type="EnsemblPlants" id="KRH20380">
    <property type="protein sequence ID" value="KRH20380"/>
    <property type="gene ID" value="GLYMA_13G174400"/>
</dbReference>
<feature type="region of interest" description="Disordered" evidence="2">
    <location>
        <begin position="169"/>
        <end position="199"/>
    </location>
</feature>
<dbReference type="SMR" id="K7M0B0"/>
<dbReference type="InterPro" id="IPR050923">
    <property type="entry name" value="Cell_Proc_Reg/RNA_Proc"/>
</dbReference>
<dbReference type="PaxDb" id="3847-GLYMA13G24280.2"/>
<organism evidence="5">
    <name type="scientific">Glycine max</name>
    <name type="common">Soybean</name>
    <name type="synonym">Glycine hispida</name>
    <dbReference type="NCBI Taxonomy" id="3847"/>
    <lineage>
        <taxon>Eukaryota</taxon>
        <taxon>Viridiplantae</taxon>
        <taxon>Streptophyta</taxon>
        <taxon>Embryophyta</taxon>
        <taxon>Tracheophyta</taxon>
        <taxon>Spermatophyta</taxon>
        <taxon>Magnoliopsida</taxon>
        <taxon>eudicotyledons</taxon>
        <taxon>Gunneridae</taxon>
        <taxon>Pentapetalae</taxon>
        <taxon>rosids</taxon>
        <taxon>fabids</taxon>
        <taxon>Fabales</taxon>
        <taxon>Fabaceae</taxon>
        <taxon>Papilionoideae</taxon>
        <taxon>50 kb inversion clade</taxon>
        <taxon>NPAAA clade</taxon>
        <taxon>indigoferoid/millettioid clade</taxon>
        <taxon>Phaseoleae</taxon>
        <taxon>Glycine</taxon>
        <taxon>Glycine subgen. Soja</taxon>
    </lineage>
</organism>
<dbReference type="OrthoDB" id="687730at2759"/>
<dbReference type="eggNOG" id="ENOG502S16E">
    <property type="taxonomic scope" value="Eukaryota"/>
</dbReference>
<dbReference type="PROSITE" id="PS50006">
    <property type="entry name" value="FHA_DOMAIN"/>
    <property type="match status" value="1"/>
</dbReference>
<reference evidence="5" key="2">
    <citation type="submission" date="2018-02" db="UniProtKB">
        <authorList>
            <consortium name="EnsemblPlants"/>
        </authorList>
    </citation>
    <scope>IDENTIFICATION</scope>
    <source>
        <strain evidence="5">Williams 82</strain>
    </source>
</reference>
<dbReference type="Gramene" id="KRH20380">
    <property type="protein sequence ID" value="KRH20380"/>
    <property type="gene ID" value="GLYMA_13G174400"/>
</dbReference>
<name>K7M0B0_SOYBN</name>
<feature type="region of interest" description="Disordered" evidence="2">
    <location>
        <begin position="318"/>
        <end position="469"/>
    </location>
</feature>
<feature type="coiled-coil region" evidence="1">
    <location>
        <begin position="498"/>
        <end position="525"/>
    </location>
</feature>
<feature type="compositionally biased region" description="Basic and acidic residues" evidence="2">
    <location>
        <begin position="425"/>
        <end position="444"/>
    </location>
</feature>
<sequence length="535" mass="59812">MEEQEEEAPTLRLEILQGPGEGKTLEFKPGTAVRIGRVIKGNNLPIKDSGISSKHLTISTESNKWTLRDLDSSNGTVLDGSQIPPHTPFTLHHDSVIKIGELTSIHVIFVPREQQQQQRAVQPRRNPTRRGRTEPVPAPTEPVQTRGRGKPRGLKGKVQIQVQSVEENDASVVDAESERVDPPARVTRKTNRGRSVAKEDSSVVVENFDAPEGKTQIQIQTQSVEVKNASVVEADGERVVPPARVTRKVNRERSVVRVCNDDDDIPVEKAEEPKSTRNLSLVEISDSSVGNSDATVAEEPKKTRVTRNPKNTRAVKGNVENKTKRGVAGKRELEKESEDLNGLKEVCDGTEEENLNGDVGKLPDLKGRKRGATEKRELEKEDEDLNGVKEACIGREDANLNGDDRNWPDLKGRERELEKEGEDGNDVKEACDGREEGNLKRDDGNCPDLKGRKRELQKEGEDGNSVEEACDGNWPDLNKMTLGDWFDFLEVYLPKQIIDETEEMIDLMTQKAERLREYIVEKQQQNGKAKMPMEE</sequence>
<dbReference type="EMBL" id="CM000846">
    <property type="protein sequence ID" value="KRH20380.1"/>
    <property type="molecule type" value="Genomic_DNA"/>
</dbReference>
<evidence type="ECO:0000313" key="5">
    <source>
        <dbReference type="EnsemblPlants" id="KRH20380"/>
    </source>
</evidence>
<dbReference type="Proteomes" id="UP000008827">
    <property type="component" value="Chromosome 13"/>
</dbReference>
<dbReference type="SMART" id="SM00240">
    <property type="entry name" value="FHA"/>
    <property type="match status" value="1"/>
</dbReference>
<dbReference type="GeneID" id="102667282"/>
<keyword evidence="6" id="KW-1185">Reference proteome</keyword>
<feature type="compositionally biased region" description="Basic and acidic residues" evidence="2">
    <location>
        <begin position="319"/>
        <end position="334"/>
    </location>
</feature>
<evidence type="ECO:0000256" key="2">
    <source>
        <dbReference type="SAM" id="MobiDB-lite"/>
    </source>
</evidence>
<dbReference type="AlphaFoldDB" id="K7M0B0"/>
<reference evidence="4" key="3">
    <citation type="submission" date="2018-07" db="EMBL/GenBank/DDBJ databases">
        <title>WGS assembly of Glycine max.</title>
        <authorList>
            <person name="Schmutz J."/>
            <person name="Cannon S."/>
            <person name="Schlueter J."/>
            <person name="Ma J."/>
            <person name="Mitros T."/>
            <person name="Nelson W."/>
            <person name="Hyten D."/>
            <person name="Song Q."/>
            <person name="Thelen J."/>
            <person name="Cheng J."/>
            <person name="Xu D."/>
            <person name="Hellsten U."/>
            <person name="May G."/>
            <person name="Yu Y."/>
            <person name="Sakurai T."/>
            <person name="Umezawa T."/>
            <person name="Bhattacharyya M."/>
            <person name="Sandhu D."/>
            <person name="Valliyodan B."/>
            <person name="Lindquist E."/>
            <person name="Peto M."/>
            <person name="Grant D."/>
            <person name="Shu S."/>
            <person name="Goodstein D."/>
            <person name="Barry K."/>
            <person name="Futrell-Griggs M."/>
            <person name="Abernathy B."/>
            <person name="Du J."/>
            <person name="Tian Z."/>
            <person name="Zhu L."/>
            <person name="Gill N."/>
            <person name="Joshi T."/>
            <person name="Libault M."/>
            <person name="Sethuraman A."/>
            <person name="Zhang X."/>
            <person name="Shinozaki K."/>
            <person name="Nguyen H."/>
            <person name="Wing R."/>
            <person name="Cregan P."/>
            <person name="Specht J."/>
            <person name="Grimwood J."/>
            <person name="Rokhsar D."/>
            <person name="Stacey G."/>
            <person name="Shoemaker R."/>
            <person name="Jackson S."/>
        </authorList>
    </citation>
    <scope>NUCLEOTIDE SEQUENCE</scope>
    <source>
        <tissue evidence="4">Callus</tissue>
    </source>
</reference>
<reference evidence="4 5" key="1">
    <citation type="journal article" date="2010" name="Nature">
        <title>Genome sequence of the palaeopolyploid soybean.</title>
        <authorList>
            <person name="Schmutz J."/>
            <person name="Cannon S.B."/>
            <person name="Schlueter J."/>
            <person name="Ma J."/>
            <person name="Mitros T."/>
            <person name="Nelson W."/>
            <person name="Hyten D.L."/>
            <person name="Song Q."/>
            <person name="Thelen J.J."/>
            <person name="Cheng J."/>
            <person name="Xu D."/>
            <person name="Hellsten U."/>
            <person name="May G.D."/>
            <person name="Yu Y."/>
            <person name="Sakurai T."/>
            <person name="Umezawa T."/>
            <person name="Bhattacharyya M.K."/>
            <person name="Sandhu D."/>
            <person name="Valliyodan B."/>
            <person name="Lindquist E."/>
            <person name="Peto M."/>
            <person name="Grant D."/>
            <person name="Shu S."/>
            <person name="Goodstein D."/>
            <person name="Barry K."/>
            <person name="Futrell-Griggs M."/>
            <person name="Abernathy B."/>
            <person name="Du J."/>
            <person name="Tian Z."/>
            <person name="Zhu L."/>
            <person name="Gill N."/>
            <person name="Joshi T."/>
            <person name="Libault M."/>
            <person name="Sethuraman A."/>
            <person name="Zhang X.-C."/>
            <person name="Shinozaki K."/>
            <person name="Nguyen H.T."/>
            <person name="Wing R.A."/>
            <person name="Cregan P."/>
            <person name="Specht J."/>
            <person name="Grimwood J."/>
            <person name="Rokhsar D."/>
            <person name="Stacey G."/>
            <person name="Shoemaker R.C."/>
            <person name="Jackson S.A."/>
        </authorList>
    </citation>
    <scope>NUCLEOTIDE SEQUENCE [LARGE SCALE GENOMIC DNA]</scope>
    <source>
        <strain evidence="5">cv. Williams 82</strain>
        <tissue evidence="4">Callus</tissue>
    </source>
</reference>
<evidence type="ECO:0000313" key="4">
    <source>
        <dbReference type="EMBL" id="KRH20380.1"/>
    </source>
</evidence>
<dbReference type="Pfam" id="PF00498">
    <property type="entry name" value="FHA"/>
    <property type="match status" value="1"/>
</dbReference>
<feature type="domain" description="FHA" evidence="3">
    <location>
        <begin position="33"/>
        <end position="83"/>
    </location>
</feature>
<keyword evidence="1" id="KW-0175">Coiled coil</keyword>
<feature type="region of interest" description="Disordered" evidence="2">
    <location>
        <begin position="113"/>
        <end position="157"/>
    </location>
</feature>
<evidence type="ECO:0000313" key="6">
    <source>
        <dbReference type="Proteomes" id="UP000008827"/>
    </source>
</evidence>
<dbReference type="OMA" id="CNEVENI"/>
<feature type="compositionally biased region" description="Low complexity" evidence="2">
    <location>
        <begin position="113"/>
        <end position="125"/>
    </location>
</feature>
<dbReference type="InterPro" id="IPR008984">
    <property type="entry name" value="SMAD_FHA_dom_sf"/>
</dbReference>
<dbReference type="RefSeq" id="XP_006595373.1">
    <property type="nucleotide sequence ID" value="XM_006595310.2"/>
</dbReference>
<dbReference type="SUPFAM" id="SSF49879">
    <property type="entry name" value="SMAD/FHA domain"/>
    <property type="match status" value="1"/>
</dbReference>
<proteinExistence type="predicted"/>
<dbReference type="Gene3D" id="2.60.200.20">
    <property type="match status" value="1"/>
</dbReference>
<accession>K7M0B0</accession>
<dbReference type="STRING" id="3847.K7M0B0"/>
<dbReference type="KEGG" id="gmx:102667282"/>
<gene>
    <name evidence="5" type="primary">LOC102667282</name>
    <name evidence="4" type="ORF">GLYMA_13G174400</name>
</gene>
<feature type="region of interest" description="Disordered" evidence="2">
    <location>
        <begin position="286"/>
        <end position="306"/>
    </location>
</feature>
<evidence type="ECO:0000256" key="1">
    <source>
        <dbReference type="SAM" id="Coils"/>
    </source>
</evidence>
<protein>
    <recommendedName>
        <fullName evidence="3">FHA domain-containing protein</fullName>
    </recommendedName>
</protein>
<evidence type="ECO:0000259" key="3">
    <source>
        <dbReference type="PROSITE" id="PS50006"/>
    </source>
</evidence>
<feature type="compositionally biased region" description="Basic and acidic residues" evidence="2">
    <location>
        <begin position="392"/>
        <end position="418"/>
    </location>
</feature>
<dbReference type="InterPro" id="IPR000253">
    <property type="entry name" value="FHA_dom"/>
</dbReference>